<gene>
    <name evidence="1" type="ORF">SAMN02745704_01340</name>
</gene>
<name>A0A1T4WTB8_9BACT</name>
<accession>A0A1T4WTB8</accession>
<evidence type="ECO:0000313" key="1">
    <source>
        <dbReference type="EMBL" id="SKA80357.1"/>
    </source>
</evidence>
<reference evidence="1 2" key="1">
    <citation type="submission" date="2017-02" db="EMBL/GenBank/DDBJ databases">
        <authorList>
            <person name="Peterson S.W."/>
        </authorList>
    </citation>
    <scope>NUCLEOTIDE SEQUENCE [LARGE SCALE GENOMIC DNA]</scope>
    <source>
        <strain evidence="1 2">DSM 16080</strain>
    </source>
</reference>
<dbReference type="STRING" id="1121449.SAMN02745704_01340"/>
<dbReference type="AlphaFoldDB" id="A0A1T4WTB8"/>
<organism evidence="1 2">
    <name type="scientific">Paucidesulfovibrio gracilis DSM 16080</name>
    <dbReference type="NCBI Taxonomy" id="1121449"/>
    <lineage>
        <taxon>Bacteria</taxon>
        <taxon>Pseudomonadati</taxon>
        <taxon>Thermodesulfobacteriota</taxon>
        <taxon>Desulfovibrionia</taxon>
        <taxon>Desulfovibrionales</taxon>
        <taxon>Desulfovibrionaceae</taxon>
        <taxon>Paucidesulfovibrio</taxon>
    </lineage>
</organism>
<keyword evidence="2" id="KW-1185">Reference proteome</keyword>
<dbReference type="Proteomes" id="UP000190027">
    <property type="component" value="Unassembled WGS sequence"/>
</dbReference>
<protein>
    <submittedName>
        <fullName evidence="1">Uncharacterized protein</fullName>
    </submittedName>
</protein>
<dbReference type="RefSeq" id="WP_078716913.1">
    <property type="nucleotide sequence ID" value="NZ_FUYC01000004.1"/>
</dbReference>
<sequence length="80" mass="8975">MERSGKPVEPVRPSEMEIIYLYTCPFCSRDVPLLAPTRPSMAQCDACRKSFPIVPVDEKAIRYVRLMLAGGKASVDPEFL</sequence>
<evidence type="ECO:0000313" key="2">
    <source>
        <dbReference type="Proteomes" id="UP000190027"/>
    </source>
</evidence>
<dbReference type="EMBL" id="FUYC01000004">
    <property type="protein sequence ID" value="SKA80357.1"/>
    <property type="molecule type" value="Genomic_DNA"/>
</dbReference>
<proteinExistence type="predicted"/>